<evidence type="ECO:0000313" key="2">
    <source>
        <dbReference type="Proteomes" id="UP000663080"/>
    </source>
</evidence>
<sequence>MVSLDKTPESILASQVQAIVNKGLRRNGLIALQWEFGNRIADAQDKAEAQR</sequence>
<gene>
    <name evidence="1" type="ORF">CPT_Sentinel_072</name>
</gene>
<proteinExistence type="predicted"/>
<name>A0A873WK80_9CAUD</name>
<dbReference type="Proteomes" id="UP000663080">
    <property type="component" value="Segment"/>
</dbReference>
<protein>
    <submittedName>
        <fullName evidence="1">Uncharacterized protein</fullName>
    </submittedName>
</protein>
<accession>A0A873WK80</accession>
<evidence type="ECO:0000313" key="1">
    <source>
        <dbReference type="EMBL" id="QPB09906.1"/>
    </source>
</evidence>
<organism evidence="1 2">
    <name type="scientific">Streptomyces phage Sentinel</name>
    <dbReference type="NCBI Taxonomy" id="2767584"/>
    <lineage>
        <taxon>Viruses</taxon>
        <taxon>Duplodnaviria</taxon>
        <taxon>Heunggongvirae</taxon>
        <taxon>Uroviricota</taxon>
        <taxon>Caudoviricetes</taxon>
        <taxon>Arquatrovirinae</taxon>
        <taxon>Sentinelvirus</taxon>
        <taxon>Sentinelvirus sentinel</taxon>
    </lineage>
</organism>
<reference evidence="1" key="1">
    <citation type="submission" date="2020-07" db="EMBL/GenBank/DDBJ databases">
        <title>Complete genome sequence of Streptomyces phage Sentinel.</title>
        <authorList>
            <person name="Talcott A.F."/>
            <person name="Ramsey J."/>
            <person name="Moreland R."/>
            <person name="Hernandez I."/>
            <person name="Clark J.D."/>
            <person name="Liu M."/>
            <person name="Burrowes B."/>
        </authorList>
    </citation>
    <scope>NUCLEOTIDE SEQUENCE</scope>
</reference>
<dbReference type="EMBL" id="MT701597">
    <property type="protein sequence ID" value="QPB09906.1"/>
    <property type="molecule type" value="Genomic_DNA"/>
</dbReference>
<keyword evidence="2" id="KW-1185">Reference proteome</keyword>